<dbReference type="eggNOG" id="ENOG502ZVQQ">
    <property type="taxonomic scope" value="Bacteria"/>
</dbReference>
<protein>
    <submittedName>
        <fullName evidence="1">Uncharacterized protein</fullName>
    </submittedName>
</protein>
<sequence>MDGVSVTWGEARRVQEAGPQQAWWPQGEQPQWARVTPSDLVVAAVPGDDADAVELPALWRLDAYDEERELVTYELCLASVDGGPAGEPTFVCRDAGAVVKFRDDLTFETGDDAQPLVAWFTWLQRRDALMASEPRSDEWAGDDVDSQLERAEADVVAMGEQTALLSVFDSVAAIREWVARLSPKPLVPFEIVAFDAAGWLEAKRAQDEDGLLHQYHETSDDDPSRIVVKWLAVKPDVESAQTWFTTADGGVGSAYVWGYSEGGGQVSAFAVERALAWGEVAPFVTDEFADDVPASRRWIAVRAQGMVSGIAVPVEDSLVTVSTDADGASFGLRAEEAEISVARRRAEQDFRLKWARWFNTDEELTRDELARGVNAVEATMKELA</sequence>
<accession>A0A075JDS9</accession>
<dbReference type="EMBL" id="CP008889">
    <property type="protein sequence ID" value="AIF39805.1"/>
    <property type="molecule type" value="Genomic_DNA"/>
</dbReference>
<evidence type="ECO:0000313" key="2">
    <source>
        <dbReference type="Proteomes" id="UP000027986"/>
    </source>
</evidence>
<dbReference type="KEGG" id="dni:HX89_01015"/>
<name>A0A075JDS9_9MICO</name>
<proteinExistence type="predicted"/>
<organism evidence="1 2">
    <name type="scientific">Dermacoccus nishinomiyaensis</name>
    <dbReference type="NCBI Taxonomy" id="1274"/>
    <lineage>
        <taxon>Bacteria</taxon>
        <taxon>Bacillati</taxon>
        <taxon>Actinomycetota</taxon>
        <taxon>Actinomycetes</taxon>
        <taxon>Micrococcales</taxon>
        <taxon>Dermacoccaceae</taxon>
        <taxon>Dermacoccus</taxon>
    </lineage>
</organism>
<dbReference type="HOGENOM" id="CLU_719095_0_0_11"/>
<keyword evidence="2" id="KW-1185">Reference proteome</keyword>
<gene>
    <name evidence="1" type="ORF">HX89_01015</name>
</gene>
<reference evidence="1 2" key="1">
    <citation type="submission" date="2014-07" db="EMBL/GenBank/DDBJ databases">
        <title>Genome Sequencing of Dermacoccus nishinomiyaensis.</title>
        <authorList>
            <person name="Hong K.W."/>
            <person name="Chan K.G."/>
        </authorList>
    </citation>
    <scope>NUCLEOTIDE SEQUENCE [LARGE SCALE GENOMIC DNA]</scope>
    <source>
        <strain evidence="1 2">M25</strain>
    </source>
</reference>
<dbReference type="Proteomes" id="UP000027986">
    <property type="component" value="Chromosome"/>
</dbReference>
<evidence type="ECO:0000313" key="1">
    <source>
        <dbReference type="EMBL" id="AIF39805.1"/>
    </source>
</evidence>
<dbReference type="AlphaFoldDB" id="A0A075JDS9"/>